<feature type="compositionally biased region" description="Polar residues" evidence="1">
    <location>
        <begin position="30"/>
        <end position="39"/>
    </location>
</feature>
<dbReference type="RefSeq" id="WP_138328058.1">
    <property type="nucleotide sequence ID" value="NZ_VCDI01000014.1"/>
</dbReference>
<accession>A0A5R9J8M1</accession>
<feature type="compositionally biased region" description="Basic residues" evidence="1">
    <location>
        <begin position="42"/>
        <end position="59"/>
    </location>
</feature>
<organism evidence="3 4">
    <name type="scientific">Lichenicoccus roseus</name>
    <dbReference type="NCBI Taxonomy" id="2683649"/>
    <lineage>
        <taxon>Bacteria</taxon>
        <taxon>Pseudomonadati</taxon>
        <taxon>Pseudomonadota</taxon>
        <taxon>Alphaproteobacteria</taxon>
        <taxon>Acetobacterales</taxon>
        <taxon>Acetobacteraceae</taxon>
        <taxon>Lichenicoccus</taxon>
    </lineage>
</organism>
<sequence>MHRRPPGRATPSLTGSSAEYRRDLAPPVPNTCSGLTSCRASPRQRRHQGTPLRRWRRGGRQIQAIGINRRCRTAKTHALTDGCDRLIAVRLTAGHAADCRAAESLLQELPRNALPMADRASDINAIRQPIEQQGAAPTNPPKRTRCWESCFSRMRCRRCDGTRGWRVS</sequence>
<evidence type="ECO:0000313" key="3">
    <source>
        <dbReference type="EMBL" id="TLU70558.1"/>
    </source>
</evidence>
<protein>
    <submittedName>
        <fullName evidence="3">Transposase</fullName>
    </submittedName>
</protein>
<keyword evidence="4" id="KW-1185">Reference proteome</keyword>
<evidence type="ECO:0000259" key="2">
    <source>
        <dbReference type="Pfam" id="PF01609"/>
    </source>
</evidence>
<dbReference type="OrthoDB" id="7277254at2"/>
<gene>
    <name evidence="3" type="ORF">FE263_21260</name>
</gene>
<dbReference type="GO" id="GO:0003677">
    <property type="term" value="F:DNA binding"/>
    <property type="evidence" value="ECO:0007669"/>
    <property type="project" value="InterPro"/>
</dbReference>
<feature type="domain" description="Transposase IS4-like" evidence="2">
    <location>
        <begin position="66"/>
        <end position="158"/>
    </location>
</feature>
<evidence type="ECO:0000313" key="4">
    <source>
        <dbReference type="Proteomes" id="UP000305654"/>
    </source>
</evidence>
<feature type="region of interest" description="Disordered" evidence="1">
    <location>
        <begin position="1"/>
        <end position="59"/>
    </location>
</feature>
<dbReference type="EMBL" id="VCDI01000014">
    <property type="protein sequence ID" value="TLU70558.1"/>
    <property type="molecule type" value="Genomic_DNA"/>
</dbReference>
<dbReference type="GO" id="GO:0004803">
    <property type="term" value="F:transposase activity"/>
    <property type="evidence" value="ECO:0007669"/>
    <property type="project" value="InterPro"/>
</dbReference>
<proteinExistence type="predicted"/>
<dbReference type="AlphaFoldDB" id="A0A5R9J8M1"/>
<name>A0A5R9J8M1_9PROT</name>
<dbReference type="Pfam" id="PF01609">
    <property type="entry name" value="DDE_Tnp_1"/>
    <property type="match status" value="1"/>
</dbReference>
<dbReference type="Proteomes" id="UP000305654">
    <property type="component" value="Unassembled WGS sequence"/>
</dbReference>
<dbReference type="InterPro" id="IPR002559">
    <property type="entry name" value="Transposase_11"/>
</dbReference>
<reference evidence="3 4" key="1">
    <citation type="submission" date="2019-05" db="EMBL/GenBank/DDBJ databases">
        <authorList>
            <person name="Pankratov T."/>
            <person name="Grouzdev D."/>
        </authorList>
    </citation>
    <scope>NUCLEOTIDE SEQUENCE [LARGE SCALE GENOMIC DNA]</scope>
    <source>
        <strain evidence="3 4">KEBCLARHB70R</strain>
    </source>
</reference>
<comment type="caution">
    <text evidence="3">The sequence shown here is derived from an EMBL/GenBank/DDBJ whole genome shotgun (WGS) entry which is preliminary data.</text>
</comment>
<evidence type="ECO:0000256" key="1">
    <source>
        <dbReference type="SAM" id="MobiDB-lite"/>
    </source>
</evidence>
<dbReference type="GO" id="GO:0006313">
    <property type="term" value="P:DNA transposition"/>
    <property type="evidence" value="ECO:0007669"/>
    <property type="project" value="InterPro"/>
</dbReference>